<accession>Q9NCP7</accession>
<feature type="compositionally biased region" description="Polar residues" evidence="1">
    <location>
        <begin position="303"/>
        <end position="319"/>
    </location>
</feature>
<feature type="compositionally biased region" description="Basic and acidic residues" evidence="1">
    <location>
        <begin position="167"/>
        <end position="184"/>
    </location>
</feature>
<proteinExistence type="predicted"/>
<feature type="compositionally biased region" description="Polar residues" evidence="1">
    <location>
        <begin position="54"/>
        <end position="66"/>
    </location>
</feature>
<reference evidence="2" key="1">
    <citation type="submission" date="1999-09" db="EMBL/GenBank/DDBJ databases">
        <title>Accessing coding functions of DNA molecules in Oxytricha nova.</title>
        <authorList>
            <person name="Prescott D.M."/>
            <person name="Dizick S.J."/>
            <person name="Hoffman D.C."/>
            <person name="Prescott J.D."/>
        </authorList>
    </citation>
    <scope>NUCLEOTIDE SEQUENCE</scope>
</reference>
<feature type="region of interest" description="Disordered" evidence="1">
    <location>
        <begin position="163"/>
        <end position="184"/>
    </location>
</feature>
<protein>
    <submittedName>
        <fullName evidence="2">Uncharacterized protein</fullName>
    </submittedName>
</protein>
<evidence type="ECO:0000313" key="2">
    <source>
        <dbReference type="EMBL" id="AAF87599.1"/>
    </source>
</evidence>
<name>Q9NCP7_STENO</name>
<feature type="compositionally biased region" description="Basic and acidic residues" evidence="1">
    <location>
        <begin position="435"/>
        <end position="445"/>
    </location>
</feature>
<dbReference type="EMBL" id="AF190702">
    <property type="protein sequence ID" value="AAF87599.1"/>
    <property type="molecule type" value="Genomic_DNA"/>
</dbReference>
<feature type="region of interest" description="Disordered" evidence="1">
    <location>
        <begin position="426"/>
        <end position="478"/>
    </location>
</feature>
<feature type="compositionally biased region" description="Basic and acidic residues" evidence="1">
    <location>
        <begin position="462"/>
        <end position="477"/>
    </location>
</feature>
<sequence length="515" mass="59765">MKEQKKLADINIQIAMAKKRQAQLIQKHTSRQEDQSKQRPSAEWTVPKSVPEKQASSMTTQNQDAQKLSLPAQKQSKQDQENAATSLQISKTPSTQNSQQVSKKKQDHNGIVQNSGGRTSRRRSKSSDNQGARLSFKLNGLSETRIDSEKLIENIKAEIDSQNELLKNQKQDQKQQNDPNQKSKEKLYSLADQEQNIQESAASFKANRAQKSALKQVETQFTTEFQEQEKSGKLQIEMEDGDSLLSEGVSEFSFLNDRKQLEKKQQSNKSEASKDEAGLTNSQSNMFKNYRESRPAKSHVSRVDSSVYNQDPQLTNKDQNMLHKDQKRKSKRETKNQKNDGPFFAKFYECMHCKTPHYYETFTKFQSHMYGSHEQIQQELRRQSNKSLRESILIEVDYRIVQREIDQKSLGRVVDRVDQISTITEQGRKSRAVKNHGESKLHQQEEQEEEEQQRKSTRKRQIKQDDKKRASRRESSKNRVNLLLKMSWPLKVSKRLVKISKLKIQRGTSYQSKKK</sequence>
<feature type="compositionally biased region" description="Basic and acidic residues" evidence="1">
    <location>
        <begin position="259"/>
        <end position="277"/>
    </location>
</feature>
<dbReference type="AlphaFoldDB" id="Q9NCP7"/>
<feature type="region of interest" description="Disordered" evidence="1">
    <location>
        <begin position="259"/>
        <end position="338"/>
    </location>
</feature>
<organism evidence="2">
    <name type="scientific">Sterkiella nova</name>
    <name type="common">Ciliate</name>
    <name type="synonym">Oxytricha nova</name>
    <dbReference type="NCBI Taxonomy" id="200597"/>
    <lineage>
        <taxon>Eukaryota</taxon>
        <taxon>Sar</taxon>
        <taxon>Alveolata</taxon>
        <taxon>Ciliophora</taxon>
        <taxon>Intramacronucleata</taxon>
        <taxon>Spirotrichea</taxon>
        <taxon>Stichotrichia</taxon>
        <taxon>Sporadotrichida</taxon>
        <taxon>Oxytrichidae</taxon>
        <taxon>Stylonychinae</taxon>
        <taxon>Sterkiella</taxon>
    </lineage>
</organism>
<feature type="compositionally biased region" description="Polar residues" evidence="1">
    <location>
        <begin position="81"/>
        <end position="101"/>
    </location>
</feature>
<evidence type="ECO:0000256" key="1">
    <source>
        <dbReference type="SAM" id="MobiDB-lite"/>
    </source>
</evidence>
<feature type="region of interest" description="Disordered" evidence="1">
    <location>
        <begin position="18"/>
        <end position="145"/>
    </location>
</feature>